<dbReference type="Pfam" id="PF01321">
    <property type="entry name" value="Creatinase_N"/>
    <property type="match status" value="1"/>
</dbReference>
<dbReference type="InterPro" id="IPR001131">
    <property type="entry name" value="Peptidase_M24B_aminopep-P_CS"/>
</dbReference>
<evidence type="ECO:0000259" key="6">
    <source>
        <dbReference type="Pfam" id="PF00557"/>
    </source>
</evidence>
<dbReference type="PANTHER" id="PTHR46112:SF3">
    <property type="entry name" value="AMINOPEPTIDASE YPDF"/>
    <property type="match status" value="1"/>
</dbReference>
<dbReference type="Pfam" id="PF00557">
    <property type="entry name" value="Peptidase_M24"/>
    <property type="match status" value="1"/>
</dbReference>
<organism evidence="8 9">
    <name type="scientific">Taurinivorans muris</name>
    <dbReference type="NCBI Taxonomy" id="2787751"/>
    <lineage>
        <taxon>Bacteria</taxon>
        <taxon>Pseudomonadati</taxon>
        <taxon>Thermodesulfobacteriota</taxon>
        <taxon>Desulfovibrionia</taxon>
        <taxon>Desulfovibrionales</taxon>
        <taxon>Desulfovibrionaceae</taxon>
        <taxon>Taurinivorans</taxon>
    </lineage>
</organism>
<dbReference type="EMBL" id="CP065938">
    <property type="protein sequence ID" value="UWX06588.1"/>
    <property type="molecule type" value="Genomic_DNA"/>
</dbReference>
<proteinExistence type="inferred from homology"/>
<accession>A0ABY5Y335</accession>
<dbReference type="InterPro" id="IPR050659">
    <property type="entry name" value="Peptidase_M24B"/>
</dbReference>
<dbReference type="InterPro" id="IPR000587">
    <property type="entry name" value="Creatinase_N"/>
</dbReference>
<sequence>MNTIYQKRREAVRPKLTEENLTALLVSYPTNRFYLSGFELHDGQCNESSGHILIQKNGNDILFTDSRFYEAAKTLWDEKNIFIYSNQIEDMRNYLKNMVHGKIGFESKTISQYFYENLAQGLELEPCDGIIEELRIIKDEEEIKAIKESIAVNHKLFEWLPSTFQENKSEAELALEIETFFRKHGATENSFAPIVAINKHAARPHHIPDQETKITENCHILIDVGARYKNYCSDQTRTFWFGDTMDSRFQTMLEQVQEAQMEAIKILAPDLPCQDAHLKAVEIFKKYGVEKAFSHSLGHGVGLDVHEDPRLSIRSKRLLKPNMIVTVEPGLYYGDYGGIRWEYMVRITDDGCEIL</sequence>
<evidence type="ECO:0000313" key="9">
    <source>
        <dbReference type="Proteomes" id="UP001058120"/>
    </source>
</evidence>
<dbReference type="PROSITE" id="PS00491">
    <property type="entry name" value="PROLINE_PEPTIDASE"/>
    <property type="match status" value="1"/>
</dbReference>
<feature type="domain" description="Peptidase M24" evidence="6">
    <location>
        <begin position="145"/>
        <end position="349"/>
    </location>
</feature>
<dbReference type="GO" id="GO:0004177">
    <property type="term" value="F:aminopeptidase activity"/>
    <property type="evidence" value="ECO:0007669"/>
    <property type="project" value="UniProtKB-KW"/>
</dbReference>
<keyword evidence="4" id="KW-0482">Metalloprotease</keyword>
<dbReference type="Proteomes" id="UP001058120">
    <property type="component" value="Chromosome"/>
</dbReference>
<dbReference type="InterPro" id="IPR029149">
    <property type="entry name" value="Creatin/AminoP/Spt16_N"/>
</dbReference>
<keyword evidence="9" id="KW-1185">Reference proteome</keyword>
<evidence type="ECO:0000256" key="4">
    <source>
        <dbReference type="ARBA" id="ARBA00023049"/>
    </source>
</evidence>
<dbReference type="RefSeq" id="WP_334316198.1">
    <property type="nucleotide sequence ID" value="NZ_CP065938.1"/>
</dbReference>
<evidence type="ECO:0000256" key="2">
    <source>
        <dbReference type="ARBA" id="ARBA00022723"/>
    </source>
</evidence>
<evidence type="ECO:0000259" key="7">
    <source>
        <dbReference type="Pfam" id="PF01321"/>
    </source>
</evidence>
<gene>
    <name evidence="8" type="ORF">JBF11_04590</name>
</gene>
<dbReference type="InterPro" id="IPR036005">
    <property type="entry name" value="Creatinase/aminopeptidase-like"/>
</dbReference>
<evidence type="ECO:0000256" key="3">
    <source>
        <dbReference type="ARBA" id="ARBA00022801"/>
    </source>
</evidence>
<dbReference type="SUPFAM" id="SSF55920">
    <property type="entry name" value="Creatinase/aminopeptidase"/>
    <property type="match status" value="1"/>
</dbReference>
<keyword evidence="8" id="KW-0031">Aminopeptidase</keyword>
<evidence type="ECO:0000256" key="1">
    <source>
        <dbReference type="ARBA" id="ARBA00022670"/>
    </source>
</evidence>
<keyword evidence="2 5" id="KW-0479">Metal-binding</keyword>
<name>A0ABY5Y335_9BACT</name>
<reference evidence="8" key="1">
    <citation type="submission" date="2020-12" db="EMBL/GenBank/DDBJ databases">
        <title>Taurinivorans muris gen. nov., sp. nov., fundamental and realized metabolic niche of a ubiquitous sulfidogenic bacterium in the murine intestine.</title>
        <authorList>
            <person name="Ye H."/>
            <person name="Hanson B.T."/>
            <person name="Loy A."/>
        </authorList>
    </citation>
    <scope>NUCLEOTIDE SEQUENCE</scope>
    <source>
        <strain evidence="8">LT0009</strain>
    </source>
</reference>
<dbReference type="SUPFAM" id="SSF53092">
    <property type="entry name" value="Creatinase/prolidase N-terminal domain"/>
    <property type="match status" value="1"/>
</dbReference>
<dbReference type="InterPro" id="IPR000994">
    <property type="entry name" value="Pept_M24"/>
</dbReference>
<keyword evidence="1" id="KW-0645">Protease</keyword>
<comment type="similarity">
    <text evidence="5">Belongs to the peptidase M24B family.</text>
</comment>
<evidence type="ECO:0000256" key="5">
    <source>
        <dbReference type="RuleBase" id="RU000590"/>
    </source>
</evidence>
<dbReference type="Gene3D" id="3.90.230.10">
    <property type="entry name" value="Creatinase/methionine aminopeptidase superfamily"/>
    <property type="match status" value="1"/>
</dbReference>
<dbReference type="PANTHER" id="PTHR46112">
    <property type="entry name" value="AMINOPEPTIDASE"/>
    <property type="match status" value="1"/>
</dbReference>
<protein>
    <submittedName>
        <fullName evidence="8">Aminopeptidase P family protein</fullName>
    </submittedName>
</protein>
<evidence type="ECO:0000313" key="8">
    <source>
        <dbReference type="EMBL" id="UWX06588.1"/>
    </source>
</evidence>
<keyword evidence="3" id="KW-0378">Hydrolase</keyword>
<dbReference type="Gene3D" id="3.40.350.10">
    <property type="entry name" value="Creatinase/prolidase N-terminal domain"/>
    <property type="match status" value="1"/>
</dbReference>
<feature type="domain" description="Creatinase N-terminal" evidence="7">
    <location>
        <begin position="8"/>
        <end position="137"/>
    </location>
</feature>